<organism evidence="2 3">
    <name type="scientific">Zymoseptoria tritici ST99CH_1A5</name>
    <dbReference type="NCBI Taxonomy" id="1276529"/>
    <lineage>
        <taxon>Eukaryota</taxon>
        <taxon>Fungi</taxon>
        <taxon>Dikarya</taxon>
        <taxon>Ascomycota</taxon>
        <taxon>Pezizomycotina</taxon>
        <taxon>Dothideomycetes</taxon>
        <taxon>Dothideomycetidae</taxon>
        <taxon>Mycosphaerellales</taxon>
        <taxon>Mycosphaerellaceae</taxon>
        <taxon>Zymoseptoria</taxon>
    </lineage>
</organism>
<dbReference type="EMBL" id="LT882687">
    <property type="protein sequence ID" value="SMY29371.1"/>
    <property type="molecule type" value="Genomic_DNA"/>
</dbReference>
<dbReference type="Proteomes" id="UP000215453">
    <property type="component" value="Chromosome 12"/>
</dbReference>
<evidence type="ECO:0000256" key="1">
    <source>
        <dbReference type="SAM" id="MobiDB-lite"/>
    </source>
</evidence>
<sequence>MASTEMMALVLRQAGQRNGESKSPAIPLTSSRSRATKTLSAPPPKKSKRIIREESDSDFEPSTANKIPVLDTDDDTSESGEPDLSDSEYDSVGSELASGRQNRQSRVQDVAPCRRCHATTQQQYPVQHNMSTSEHHNIKWYEDKVREVADEQQQKPKVIMI</sequence>
<reference evidence="2 3" key="1">
    <citation type="submission" date="2016-10" db="EMBL/GenBank/DDBJ databases">
        <authorList>
            <person name="Varghese N."/>
        </authorList>
    </citation>
    <scope>NUCLEOTIDE SEQUENCE [LARGE SCALE GENOMIC DNA]</scope>
</reference>
<feature type="compositionally biased region" description="Polar residues" evidence="1">
    <location>
        <begin position="28"/>
        <end position="39"/>
    </location>
</feature>
<feature type="compositionally biased region" description="Acidic residues" evidence="1">
    <location>
        <begin position="71"/>
        <end position="89"/>
    </location>
</feature>
<feature type="region of interest" description="Disordered" evidence="1">
    <location>
        <begin position="1"/>
        <end position="113"/>
    </location>
</feature>
<proteinExistence type="predicted"/>
<name>A0A1Y6M307_ZYMTR</name>
<evidence type="ECO:0000313" key="2">
    <source>
        <dbReference type="EMBL" id="SMY29371.1"/>
    </source>
</evidence>
<dbReference type="AlphaFoldDB" id="A0A1Y6M307"/>
<gene>
    <name evidence="2" type="ORF">ZT1A5_G10818</name>
</gene>
<protein>
    <submittedName>
        <fullName evidence="2">Uncharacterized protein</fullName>
    </submittedName>
</protein>
<accession>A0A1Y6M307</accession>
<evidence type="ECO:0000313" key="3">
    <source>
        <dbReference type="Proteomes" id="UP000215453"/>
    </source>
</evidence>